<dbReference type="InterPro" id="IPR028082">
    <property type="entry name" value="Peripla_BP_I"/>
</dbReference>
<evidence type="ECO:0000256" key="3">
    <source>
        <dbReference type="ARBA" id="ARBA00023163"/>
    </source>
</evidence>
<organism evidence="6">
    <name type="scientific">Bifidobacterium fermentum</name>
    <dbReference type="NCBI Taxonomy" id="3059035"/>
    <lineage>
        <taxon>Bacteria</taxon>
        <taxon>Bacillati</taxon>
        <taxon>Actinomycetota</taxon>
        <taxon>Actinomycetes</taxon>
        <taxon>Bifidobacteriales</taxon>
        <taxon>Bifidobacteriaceae</taxon>
        <taxon>Bifidobacterium</taxon>
    </lineage>
</organism>
<dbReference type="EMBL" id="CP129675">
    <property type="protein sequence ID" value="XDS46149.1"/>
    <property type="molecule type" value="Genomic_DNA"/>
</dbReference>
<dbReference type="PROSITE" id="PS50932">
    <property type="entry name" value="HTH_LACI_2"/>
    <property type="match status" value="1"/>
</dbReference>
<sequence length="362" mass="38498">MSIDRSSRLNGSRATITQVADRAHVSVSTVSLAFRESGPISARMRSHVLQVASEVGYTGPNPIAHSLKSGSMGIVGVAIAEQIAHAFDNPTTIETMNGLSLALEEAGHSMLLLQASAKVDARTLRRLSTVPLDALIFISRGEPFTELVELARKHGIAMVGVEGPYADDISSVEIADEEGMGQLADIVQAHGHRNVGVLMRTTRLGYCGPPGDVIPIDTDIDLIANPTIQGRLRAVAQRFPQAVRVEAAARDSNAGEAAARALLTSNPDISVIMAQNDLLAEGALRAAQASGLRVPEDLSITGFDGLHLPWLARSLTTMSQPLEERGRCAGRLANQIIEDTHAVEHIRFETSFVAGDTLGDAR</sequence>
<dbReference type="InterPro" id="IPR010982">
    <property type="entry name" value="Lambda_DNA-bd_dom_sf"/>
</dbReference>
<dbReference type="RefSeq" id="WP_369342822.1">
    <property type="nucleotide sequence ID" value="NZ_CP129675.1"/>
</dbReference>
<dbReference type="Gene3D" id="1.10.260.40">
    <property type="entry name" value="lambda repressor-like DNA-binding domains"/>
    <property type="match status" value="1"/>
</dbReference>
<dbReference type="SUPFAM" id="SSF53822">
    <property type="entry name" value="Periplasmic binding protein-like I"/>
    <property type="match status" value="1"/>
</dbReference>
<dbReference type="GO" id="GO:0003700">
    <property type="term" value="F:DNA-binding transcription factor activity"/>
    <property type="evidence" value="ECO:0007669"/>
    <property type="project" value="TreeGrafter"/>
</dbReference>
<keyword evidence="3" id="KW-0804">Transcription</keyword>
<dbReference type="PANTHER" id="PTHR30146">
    <property type="entry name" value="LACI-RELATED TRANSCRIPTIONAL REPRESSOR"/>
    <property type="match status" value="1"/>
</dbReference>
<evidence type="ECO:0000256" key="2">
    <source>
        <dbReference type="ARBA" id="ARBA00023125"/>
    </source>
</evidence>
<evidence type="ECO:0000256" key="1">
    <source>
        <dbReference type="ARBA" id="ARBA00023015"/>
    </source>
</evidence>
<protein>
    <submittedName>
        <fullName evidence="6">LacI family DNA-binding transcriptional regulator</fullName>
    </submittedName>
</protein>
<name>A0AB39UJT8_9BIFI</name>
<accession>A0AB39UJT8</accession>
<reference evidence="6" key="1">
    <citation type="submission" date="2023-07" db="EMBL/GenBank/DDBJ databases">
        <title>Bifidobacterium aquikefiriaerophilum sp. nov. and Bifidobacterium eccum sp. nov., isolated from water kefir.</title>
        <authorList>
            <person name="Breselge S."/>
            <person name="Bellassi P."/>
            <person name="Barcenilla C."/>
            <person name="Alvarez-Ordonez A."/>
            <person name="Morelli L."/>
            <person name="Cotter P.D."/>
        </authorList>
    </citation>
    <scope>NUCLEOTIDE SEQUENCE</scope>
    <source>
        <strain evidence="6">WK013_4_14</strain>
        <strain evidence="5">WK048_4_13</strain>
    </source>
</reference>
<dbReference type="SMART" id="SM00354">
    <property type="entry name" value="HTH_LACI"/>
    <property type="match status" value="1"/>
</dbReference>
<dbReference type="InterPro" id="IPR000843">
    <property type="entry name" value="HTH_LacI"/>
</dbReference>
<evidence type="ECO:0000313" key="5">
    <source>
        <dbReference type="EMBL" id="XDS46149.1"/>
    </source>
</evidence>
<dbReference type="CDD" id="cd01392">
    <property type="entry name" value="HTH_LacI"/>
    <property type="match status" value="1"/>
</dbReference>
<evidence type="ECO:0000259" key="4">
    <source>
        <dbReference type="PROSITE" id="PS50932"/>
    </source>
</evidence>
<dbReference type="Pfam" id="PF00356">
    <property type="entry name" value="LacI"/>
    <property type="match status" value="1"/>
</dbReference>
<gene>
    <name evidence="6" type="ORF">QN216_02025</name>
    <name evidence="5" type="ORF">QN217_08425</name>
</gene>
<proteinExistence type="predicted"/>
<dbReference type="InterPro" id="IPR046335">
    <property type="entry name" value="LacI/GalR-like_sensor"/>
</dbReference>
<dbReference type="EMBL" id="CP129682">
    <property type="protein sequence ID" value="XDS49070.1"/>
    <property type="molecule type" value="Genomic_DNA"/>
</dbReference>
<keyword evidence="1" id="KW-0805">Transcription regulation</keyword>
<evidence type="ECO:0000313" key="6">
    <source>
        <dbReference type="EMBL" id="XDS49070.1"/>
    </source>
</evidence>
<dbReference type="Pfam" id="PF13377">
    <property type="entry name" value="Peripla_BP_3"/>
    <property type="match status" value="1"/>
</dbReference>
<dbReference type="SUPFAM" id="SSF47413">
    <property type="entry name" value="lambda repressor-like DNA-binding domains"/>
    <property type="match status" value="1"/>
</dbReference>
<dbReference type="AlphaFoldDB" id="A0AB39UJT8"/>
<dbReference type="Gene3D" id="3.40.50.2300">
    <property type="match status" value="2"/>
</dbReference>
<dbReference type="GO" id="GO:0000976">
    <property type="term" value="F:transcription cis-regulatory region binding"/>
    <property type="evidence" value="ECO:0007669"/>
    <property type="project" value="TreeGrafter"/>
</dbReference>
<feature type="domain" description="HTH lacI-type" evidence="4">
    <location>
        <begin position="14"/>
        <end position="69"/>
    </location>
</feature>
<dbReference type="PANTHER" id="PTHR30146:SF138">
    <property type="entry name" value="TRANSCRIPTIONAL REGULATORY PROTEIN"/>
    <property type="match status" value="1"/>
</dbReference>
<keyword evidence="2 6" id="KW-0238">DNA-binding</keyword>